<evidence type="ECO:0000313" key="2">
    <source>
        <dbReference type="WBParaSite" id="jg3777"/>
    </source>
</evidence>
<name>A0A915E8U2_9BILA</name>
<dbReference type="Gene3D" id="3.40.50.300">
    <property type="entry name" value="P-loop containing nucleotide triphosphate hydrolases"/>
    <property type="match status" value="2"/>
</dbReference>
<dbReference type="GO" id="GO:0043186">
    <property type="term" value="C:P granule"/>
    <property type="evidence" value="ECO:0007669"/>
    <property type="project" value="TreeGrafter"/>
</dbReference>
<protein>
    <submittedName>
        <fullName evidence="2">DNA2/NAM7 helicase helicase domain-containing protein</fullName>
    </submittedName>
</protein>
<dbReference type="PANTHER" id="PTHR10887:SF322">
    <property type="entry name" value="HELICASE MOV-10"/>
    <property type="match status" value="1"/>
</dbReference>
<proteinExistence type="predicted"/>
<dbReference type="GO" id="GO:0005829">
    <property type="term" value="C:cytosol"/>
    <property type="evidence" value="ECO:0007669"/>
    <property type="project" value="TreeGrafter"/>
</dbReference>
<reference evidence="2" key="1">
    <citation type="submission" date="2022-11" db="UniProtKB">
        <authorList>
            <consortium name="WormBaseParasite"/>
        </authorList>
    </citation>
    <scope>IDENTIFICATION</scope>
</reference>
<dbReference type="WBParaSite" id="jg3777">
    <property type="protein sequence ID" value="jg3777"/>
    <property type="gene ID" value="jg3777"/>
</dbReference>
<organism evidence="1 2">
    <name type="scientific">Ditylenchus dipsaci</name>
    <dbReference type="NCBI Taxonomy" id="166011"/>
    <lineage>
        <taxon>Eukaryota</taxon>
        <taxon>Metazoa</taxon>
        <taxon>Ecdysozoa</taxon>
        <taxon>Nematoda</taxon>
        <taxon>Chromadorea</taxon>
        <taxon>Rhabditida</taxon>
        <taxon>Tylenchina</taxon>
        <taxon>Tylenchomorpha</taxon>
        <taxon>Sphaerularioidea</taxon>
        <taxon>Anguinidae</taxon>
        <taxon>Anguininae</taxon>
        <taxon>Ditylenchus</taxon>
    </lineage>
</organism>
<dbReference type="InterPro" id="IPR045055">
    <property type="entry name" value="DNA2/NAM7-like"/>
</dbReference>
<evidence type="ECO:0000313" key="1">
    <source>
        <dbReference type="Proteomes" id="UP000887574"/>
    </source>
</evidence>
<accession>A0A915E8U2</accession>
<dbReference type="Proteomes" id="UP000887574">
    <property type="component" value="Unplaced"/>
</dbReference>
<keyword evidence="1" id="KW-1185">Reference proteome</keyword>
<sequence length="237" mass="26954">MCICEDSGEEHSREISRILSSMKAGQANELETLIPIAGLALDKTKIVLAGDSKQLGPVESVLYIHKKNLTKSLMERNAECECYKGDKRLTCMLEENYRSHPAIIKVSSELFTAVVYVQLRTRRTPRILCQFESLPTKGFPIISIISGSGGDYVKKILQTTDVKPDEIGIISPYRYQVRLLRENVFNTTIMRAEELLIVLGNQELLCKQSSWRCFIQDCADNKAIIMEFRCLKLELRM</sequence>
<dbReference type="GO" id="GO:0035194">
    <property type="term" value="P:regulatory ncRNA-mediated post-transcriptional gene silencing"/>
    <property type="evidence" value="ECO:0007669"/>
    <property type="project" value="TreeGrafter"/>
</dbReference>
<dbReference type="InterPro" id="IPR027417">
    <property type="entry name" value="P-loop_NTPase"/>
</dbReference>
<dbReference type="SUPFAM" id="SSF52540">
    <property type="entry name" value="P-loop containing nucleoside triphosphate hydrolases"/>
    <property type="match status" value="1"/>
</dbReference>
<dbReference type="AlphaFoldDB" id="A0A915E8U2"/>
<dbReference type="PANTHER" id="PTHR10887">
    <property type="entry name" value="DNA2/NAM7 HELICASE FAMILY"/>
    <property type="match status" value="1"/>
</dbReference>